<name>A0AAD5IKB5_ACENE</name>
<evidence type="ECO:0000313" key="2">
    <source>
        <dbReference type="Proteomes" id="UP001064489"/>
    </source>
</evidence>
<dbReference type="AlphaFoldDB" id="A0AAD5IKB5"/>
<gene>
    <name evidence="1" type="ORF">LWI28_022791</name>
</gene>
<reference evidence="1" key="2">
    <citation type="submission" date="2023-02" db="EMBL/GenBank/DDBJ databases">
        <authorList>
            <person name="Swenson N.G."/>
            <person name="Wegrzyn J.L."/>
            <person name="Mcevoy S.L."/>
        </authorList>
    </citation>
    <scope>NUCLEOTIDE SEQUENCE</scope>
    <source>
        <strain evidence="1">91603</strain>
        <tissue evidence="1">Leaf</tissue>
    </source>
</reference>
<sequence>MLQFKPIFLGKIILSLLNNGPFQASRQVPRATTSQRFFVQTSAANNLQQHRVEVVANKDGKREILGSSTETALLESALSLGCDFHTE</sequence>
<proteinExistence type="predicted"/>
<reference evidence="1" key="1">
    <citation type="journal article" date="2022" name="Plant J.">
        <title>Strategies of tolerance reflected in two North American maple genomes.</title>
        <authorList>
            <person name="McEvoy S.L."/>
            <person name="Sezen U.U."/>
            <person name="Trouern-Trend A."/>
            <person name="McMahon S.M."/>
            <person name="Schaberg P.G."/>
            <person name="Yang J."/>
            <person name="Wegrzyn J.L."/>
            <person name="Swenson N.G."/>
        </authorList>
    </citation>
    <scope>NUCLEOTIDE SEQUENCE</scope>
    <source>
        <strain evidence="1">91603</strain>
    </source>
</reference>
<evidence type="ECO:0000313" key="1">
    <source>
        <dbReference type="EMBL" id="KAI9165913.1"/>
    </source>
</evidence>
<comment type="caution">
    <text evidence="1">The sequence shown here is derived from an EMBL/GenBank/DDBJ whole genome shotgun (WGS) entry which is preliminary data.</text>
</comment>
<dbReference type="Proteomes" id="UP001064489">
    <property type="component" value="Chromosome 10"/>
</dbReference>
<accession>A0AAD5IKB5</accession>
<dbReference type="EMBL" id="JAJSOW010000105">
    <property type="protein sequence ID" value="KAI9165913.1"/>
    <property type="molecule type" value="Genomic_DNA"/>
</dbReference>
<organism evidence="1 2">
    <name type="scientific">Acer negundo</name>
    <name type="common">Box elder</name>
    <dbReference type="NCBI Taxonomy" id="4023"/>
    <lineage>
        <taxon>Eukaryota</taxon>
        <taxon>Viridiplantae</taxon>
        <taxon>Streptophyta</taxon>
        <taxon>Embryophyta</taxon>
        <taxon>Tracheophyta</taxon>
        <taxon>Spermatophyta</taxon>
        <taxon>Magnoliopsida</taxon>
        <taxon>eudicotyledons</taxon>
        <taxon>Gunneridae</taxon>
        <taxon>Pentapetalae</taxon>
        <taxon>rosids</taxon>
        <taxon>malvids</taxon>
        <taxon>Sapindales</taxon>
        <taxon>Sapindaceae</taxon>
        <taxon>Hippocastanoideae</taxon>
        <taxon>Acereae</taxon>
        <taxon>Acer</taxon>
    </lineage>
</organism>
<keyword evidence="2" id="KW-1185">Reference proteome</keyword>
<protein>
    <submittedName>
        <fullName evidence="1">Uncharacterized protein</fullName>
    </submittedName>
</protein>